<keyword evidence="4 7" id="KW-0732">Signal</keyword>
<accession>A0ABS8CBI9</accession>
<comment type="function">
    <text evidence="7">Part of the Tol-Pal system, which plays a role in outer membrane invagination during cell division and is important for maintaining outer membrane integrity.</text>
</comment>
<dbReference type="InterPro" id="IPR011659">
    <property type="entry name" value="WD40"/>
</dbReference>
<dbReference type="Pfam" id="PF04052">
    <property type="entry name" value="TolB_N"/>
    <property type="match status" value="1"/>
</dbReference>
<dbReference type="HAMAP" id="MF_00671">
    <property type="entry name" value="TolB"/>
    <property type="match status" value="1"/>
</dbReference>
<evidence type="ECO:0000313" key="9">
    <source>
        <dbReference type="EMBL" id="MCB5363396.1"/>
    </source>
</evidence>
<dbReference type="SUPFAM" id="SSF69304">
    <property type="entry name" value="Tricorn protease N-terminal domain"/>
    <property type="match status" value="1"/>
</dbReference>
<comment type="subcellular location">
    <subcellularLocation>
        <location evidence="1 7">Periplasm</location>
    </subcellularLocation>
</comment>
<gene>
    <name evidence="7 9" type="primary">tolB</name>
    <name evidence="9" type="ORF">H0484_06505</name>
</gene>
<dbReference type="NCBIfam" id="TIGR02800">
    <property type="entry name" value="propeller_TolB"/>
    <property type="match status" value="1"/>
</dbReference>
<dbReference type="Proteomes" id="UP000776983">
    <property type="component" value="Unassembled WGS sequence"/>
</dbReference>
<keyword evidence="6 7" id="KW-0131">Cell cycle</keyword>
<evidence type="ECO:0000256" key="7">
    <source>
        <dbReference type="HAMAP-Rule" id="MF_00671"/>
    </source>
</evidence>
<comment type="caution">
    <text evidence="9">The sequence shown here is derived from an EMBL/GenBank/DDBJ whole genome shotgun (WGS) entry which is preliminary data.</text>
</comment>
<comment type="subunit">
    <text evidence="7">The Tol-Pal system is composed of five core proteins: the inner membrane proteins TolA, TolQ and TolR, the periplasmic protein TolB and the outer membrane protein Pal. They form a network linking the inner and outer membranes and the peptidoglycan layer.</text>
</comment>
<evidence type="ECO:0000256" key="5">
    <source>
        <dbReference type="ARBA" id="ARBA00022764"/>
    </source>
</evidence>
<keyword evidence="5 7" id="KW-0574">Periplasm</keyword>
<feature type="domain" description="TolB N-terminal" evidence="8">
    <location>
        <begin position="43"/>
        <end position="141"/>
    </location>
</feature>
<name>A0ABS8CBI9_9BURK</name>
<evidence type="ECO:0000256" key="3">
    <source>
        <dbReference type="ARBA" id="ARBA00022618"/>
    </source>
</evidence>
<reference evidence="9 10" key="1">
    <citation type="submission" date="2020-07" db="EMBL/GenBank/DDBJ databases">
        <title>Pusillimonas sp. nov., isolated from poultry manure in Taiwan.</title>
        <authorList>
            <person name="Lin S.-Y."/>
            <person name="Tang Y.-S."/>
            <person name="Young C.-C."/>
        </authorList>
    </citation>
    <scope>NUCLEOTIDE SEQUENCE [LARGE SCALE GENOMIC DNA]</scope>
    <source>
        <strain evidence="9 10">CC-YST705</strain>
    </source>
</reference>
<dbReference type="InterPro" id="IPR014167">
    <property type="entry name" value="Tol-Pal_TolB"/>
</dbReference>
<evidence type="ECO:0000313" key="10">
    <source>
        <dbReference type="Proteomes" id="UP000776983"/>
    </source>
</evidence>
<dbReference type="Gene3D" id="3.40.50.10070">
    <property type="entry name" value="TolB, N-terminal domain"/>
    <property type="match status" value="1"/>
</dbReference>
<dbReference type="SUPFAM" id="SSF52964">
    <property type="entry name" value="TolB, N-terminal domain"/>
    <property type="match status" value="1"/>
</dbReference>
<evidence type="ECO:0000256" key="2">
    <source>
        <dbReference type="ARBA" id="ARBA00009820"/>
    </source>
</evidence>
<evidence type="ECO:0000256" key="6">
    <source>
        <dbReference type="ARBA" id="ARBA00023306"/>
    </source>
</evidence>
<evidence type="ECO:0000259" key="8">
    <source>
        <dbReference type="Pfam" id="PF04052"/>
    </source>
</evidence>
<evidence type="ECO:0000256" key="4">
    <source>
        <dbReference type="ARBA" id="ARBA00022729"/>
    </source>
</evidence>
<dbReference type="PANTHER" id="PTHR36842">
    <property type="entry name" value="PROTEIN TOLB HOMOLOG"/>
    <property type="match status" value="1"/>
</dbReference>
<sequence length="440" mass="48245">MSFNAFSLSQPVRRAWRAWEWFRALVSLLALAPFMMQAAHAQLRVDIAGVGATQYPIAIADFSGDPKGQLIGQVIRDDLSRSGQFRLINATGAMLDANSQLDYANWRSRGADYVAFGTVTQQAGQYTVTYRLDDTVRNTQLDTMAFSGTERELRRIAHQIADRIFEKITGVRGVFSTRIAYVLQKNGVYELQIADADGQSPQVMLRSKHSIISPAWSPDGSKLAYVSFETGKPVIYVQTLASGQRHPVANFKGNNSAPAWSPDGQQLAIALSRDGISQIYTINADGSGLRRVMRSPLIDTEPRYSPDGSELVFTSDRSGSPQVYRVPLSGGQANRLTFQGSYNISPSISPDGSELVYVTRRDGAYSIALQNLRTDAQQVLTNGPDDQSPSFAPNGMQILHSSVQNGRSVLAVVSTDGRVRQTLSTLDGKVREPTWGPFTR</sequence>
<comment type="similarity">
    <text evidence="2 7">Belongs to the TolB family.</text>
</comment>
<dbReference type="EMBL" id="JACDXW010000003">
    <property type="protein sequence ID" value="MCB5363396.1"/>
    <property type="molecule type" value="Genomic_DNA"/>
</dbReference>
<dbReference type="Pfam" id="PF07676">
    <property type="entry name" value="PD40"/>
    <property type="match status" value="4"/>
</dbReference>
<keyword evidence="10" id="KW-1185">Reference proteome</keyword>
<dbReference type="PANTHER" id="PTHR36842:SF1">
    <property type="entry name" value="PROTEIN TOLB"/>
    <property type="match status" value="1"/>
</dbReference>
<keyword evidence="3 7" id="KW-0132">Cell division</keyword>
<evidence type="ECO:0000256" key="1">
    <source>
        <dbReference type="ARBA" id="ARBA00004418"/>
    </source>
</evidence>
<dbReference type="Gene3D" id="2.120.10.30">
    <property type="entry name" value="TolB, C-terminal domain"/>
    <property type="match status" value="1"/>
</dbReference>
<protein>
    <recommendedName>
        <fullName evidence="7">Tol-Pal system protein TolB</fullName>
    </recommendedName>
</protein>
<dbReference type="InterPro" id="IPR011042">
    <property type="entry name" value="6-blade_b-propeller_TolB-like"/>
</dbReference>
<dbReference type="InterPro" id="IPR007195">
    <property type="entry name" value="TolB_N"/>
</dbReference>
<proteinExistence type="inferred from homology"/>
<organism evidence="9 10">
    <name type="scientific">Mesopusillimonas faecipullorum</name>
    <dbReference type="NCBI Taxonomy" id="2755040"/>
    <lineage>
        <taxon>Bacteria</taxon>
        <taxon>Pseudomonadati</taxon>
        <taxon>Pseudomonadota</taxon>
        <taxon>Betaproteobacteria</taxon>
        <taxon>Burkholderiales</taxon>
        <taxon>Alcaligenaceae</taxon>
        <taxon>Mesopusillimonas</taxon>
    </lineage>
</organism>